<keyword evidence="2" id="KW-1185">Reference proteome</keyword>
<organism evidence="1 2">
    <name type="scientific">Methylosinus trichosporium (strain ATCC 35070 / NCIMB 11131 / UNIQEM 75 / OB3b)</name>
    <dbReference type="NCBI Taxonomy" id="595536"/>
    <lineage>
        <taxon>Bacteria</taxon>
        <taxon>Pseudomonadati</taxon>
        <taxon>Pseudomonadota</taxon>
        <taxon>Alphaproteobacteria</taxon>
        <taxon>Hyphomicrobiales</taxon>
        <taxon>Methylocystaceae</taxon>
        <taxon>Methylosinus</taxon>
    </lineage>
</organism>
<accession>A0A2D2CZ55</accession>
<dbReference type="KEGG" id="mtw:CQW49_08535"/>
<gene>
    <name evidence="1" type="ORF">CQW49_08535</name>
</gene>
<proteinExistence type="predicted"/>
<dbReference type="EMBL" id="CP023737">
    <property type="protein sequence ID" value="ATQ67929.1"/>
    <property type="molecule type" value="Genomic_DNA"/>
</dbReference>
<dbReference type="AlphaFoldDB" id="A0A2D2CZ55"/>
<sequence>MSGWTSSAWREVAQWFEARLIQDNLERRLPRYSGRVHLGDAARSSDLWSNNKLCQEQIDLRRRLDDMTVDRYISERIRNVNAIIRRVGVSMLPTSEFLLPFAAACIQAELR</sequence>
<evidence type="ECO:0000313" key="2">
    <source>
        <dbReference type="Proteomes" id="UP000230709"/>
    </source>
</evidence>
<name>A0A2D2CZ55_METT3</name>
<dbReference type="Proteomes" id="UP000230709">
    <property type="component" value="Chromosome"/>
</dbReference>
<reference evidence="2" key="1">
    <citation type="submission" date="2017-10" db="EMBL/GenBank/DDBJ databases">
        <title>Completed PacBio SMRT sequence of Methylosinus trichosporium OB3b reveals presence of a third large plasmid.</title>
        <authorList>
            <person name="Charles T.C."/>
            <person name="Lynch M.D.J."/>
            <person name="Heil J.R."/>
            <person name="Cheng J."/>
        </authorList>
    </citation>
    <scope>NUCLEOTIDE SEQUENCE [LARGE SCALE GENOMIC DNA]</scope>
    <source>
        <strain evidence="2">OB3b</strain>
    </source>
</reference>
<dbReference type="RefSeq" id="WP_004448326.1">
    <property type="nucleotide sequence ID" value="NZ_CP119869.1"/>
</dbReference>
<evidence type="ECO:0000313" key="1">
    <source>
        <dbReference type="EMBL" id="ATQ67929.1"/>
    </source>
</evidence>
<protein>
    <submittedName>
        <fullName evidence="1">Uncharacterized protein</fullName>
    </submittedName>
</protein>